<proteinExistence type="inferred from homology"/>
<dbReference type="SUPFAM" id="SSF52540">
    <property type="entry name" value="P-loop containing nucleoside triphosphate hydrolases"/>
    <property type="match status" value="1"/>
</dbReference>
<evidence type="ECO:0000313" key="7">
    <source>
        <dbReference type="EMBL" id="HIT74936.1"/>
    </source>
</evidence>
<dbReference type="Gene3D" id="3.40.50.300">
    <property type="entry name" value="P-loop containing nucleotide triphosphate hydrolases"/>
    <property type="match status" value="1"/>
</dbReference>
<sequence length="339" mass="35964">MAMRQLPVVLVTGFLGSGKTTLLNHLLTNDLGLRLGVVVNDFGAINIDQSLVAGQVDTAVSLSNGCLCCAVDASGLDDLLGQLASRRASLDAIVVEASGLAEPLSIVRMVRATQHRGIAFGGCVHVIDGHGFDSLRTQHPELDRHPAMADLVVLNKVDLLDGPALAGVRDRLAGLAPSTPVVETVEAAVDPRLLFDLPRRPRVEAQPMLPLGESAHDHLHHGYRAVEVTTEVPLDPRRLVDLLRDPPSGCYRIKGHVRLSGAGAGLWTVQVVGSQIRFAPRSPRATAAPSNGGDRTELVLIGPELVAETVRAAVIACEDPDDSGDGARPIERYVAQTLR</sequence>
<dbReference type="GO" id="GO:0000166">
    <property type="term" value="F:nucleotide binding"/>
    <property type="evidence" value="ECO:0007669"/>
    <property type="project" value="UniProtKB-KW"/>
</dbReference>
<evidence type="ECO:0000313" key="8">
    <source>
        <dbReference type="Proteomes" id="UP000886842"/>
    </source>
</evidence>
<evidence type="ECO:0000259" key="6">
    <source>
        <dbReference type="SMART" id="SM00833"/>
    </source>
</evidence>
<dbReference type="InterPro" id="IPR036627">
    <property type="entry name" value="CobW-likC_sf"/>
</dbReference>
<dbReference type="SMART" id="SM00833">
    <property type="entry name" value="CobW_C"/>
    <property type="match status" value="1"/>
</dbReference>
<keyword evidence="3" id="KW-0143">Chaperone</keyword>
<dbReference type="AlphaFoldDB" id="A0A9D1GW83"/>
<dbReference type="InterPro" id="IPR051316">
    <property type="entry name" value="Zinc-reg_GTPase_activator"/>
</dbReference>
<dbReference type="Pfam" id="PF02492">
    <property type="entry name" value="cobW"/>
    <property type="match status" value="1"/>
</dbReference>
<dbReference type="Pfam" id="PF07683">
    <property type="entry name" value="CobW_C"/>
    <property type="match status" value="1"/>
</dbReference>
<evidence type="ECO:0000256" key="3">
    <source>
        <dbReference type="ARBA" id="ARBA00023186"/>
    </source>
</evidence>
<comment type="catalytic activity">
    <reaction evidence="5">
        <text>GTP + H2O = GDP + phosphate + H(+)</text>
        <dbReference type="Rhea" id="RHEA:19669"/>
        <dbReference type="ChEBI" id="CHEBI:15377"/>
        <dbReference type="ChEBI" id="CHEBI:15378"/>
        <dbReference type="ChEBI" id="CHEBI:37565"/>
        <dbReference type="ChEBI" id="CHEBI:43474"/>
        <dbReference type="ChEBI" id="CHEBI:58189"/>
    </reaction>
    <physiologicalReaction direction="left-to-right" evidence="5">
        <dbReference type="Rhea" id="RHEA:19670"/>
    </physiologicalReaction>
</comment>
<gene>
    <name evidence="7" type="ORF">IAA98_05065</name>
</gene>
<comment type="caution">
    <text evidence="7">The sequence shown here is derived from an EMBL/GenBank/DDBJ whole genome shotgun (WGS) entry which is preliminary data.</text>
</comment>
<evidence type="ECO:0000256" key="5">
    <source>
        <dbReference type="ARBA" id="ARBA00049117"/>
    </source>
</evidence>
<evidence type="ECO:0000256" key="2">
    <source>
        <dbReference type="ARBA" id="ARBA00022801"/>
    </source>
</evidence>
<dbReference type="GO" id="GO:0005737">
    <property type="term" value="C:cytoplasm"/>
    <property type="evidence" value="ECO:0007669"/>
    <property type="project" value="TreeGrafter"/>
</dbReference>
<evidence type="ECO:0000256" key="4">
    <source>
        <dbReference type="ARBA" id="ARBA00034320"/>
    </source>
</evidence>
<reference evidence="7" key="1">
    <citation type="submission" date="2020-10" db="EMBL/GenBank/DDBJ databases">
        <authorList>
            <person name="Gilroy R."/>
        </authorList>
    </citation>
    <scope>NUCLEOTIDE SEQUENCE</scope>
    <source>
        <strain evidence="7">ChiGjej1B1-24693</strain>
    </source>
</reference>
<dbReference type="PANTHER" id="PTHR13748:SF62">
    <property type="entry name" value="COBW DOMAIN-CONTAINING PROTEIN"/>
    <property type="match status" value="1"/>
</dbReference>
<comment type="similarity">
    <text evidence="4">Belongs to the SIMIBI class G3E GTPase family. ZNG1 subfamily.</text>
</comment>
<dbReference type="InterPro" id="IPR003495">
    <property type="entry name" value="CobW/HypB/UreG_nucleotide-bd"/>
</dbReference>
<dbReference type="GO" id="GO:0016787">
    <property type="term" value="F:hydrolase activity"/>
    <property type="evidence" value="ECO:0007669"/>
    <property type="project" value="UniProtKB-KW"/>
</dbReference>
<dbReference type="SUPFAM" id="SSF90002">
    <property type="entry name" value="Hypothetical protein YjiA, C-terminal domain"/>
    <property type="match status" value="1"/>
</dbReference>
<dbReference type="Gene3D" id="3.30.1220.10">
    <property type="entry name" value="CobW-like, C-terminal domain"/>
    <property type="match status" value="1"/>
</dbReference>
<organism evidence="7 8">
    <name type="scientific">Candidatus Avipropionibacterium avicola</name>
    <dbReference type="NCBI Taxonomy" id="2840701"/>
    <lineage>
        <taxon>Bacteria</taxon>
        <taxon>Bacillati</taxon>
        <taxon>Actinomycetota</taxon>
        <taxon>Actinomycetes</taxon>
        <taxon>Propionibacteriales</taxon>
        <taxon>Propionibacteriaceae</taxon>
        <taxon>Propionibacteriaceae incertae sedis</taxon>
        <taxon>Candidatus Avipropionibacterium</taxon>
    </lineage>
</organism>
<feature type="domain" description="CobW C-terminal" evidence="6">
    <location>
        <begin position="223"/>
        <end position="318"/>
    </location>
</feature>
<accession>A0A9D1GW83</accession>
<reference evidence="7" key="2">
    <citation type="journal article" date="2021" name="PeerJ">
        <title>Extensive microbial diversity within the chicken gut microbiome revealed by metagenomics and culture.</title>
        <authorList>
            <person name="Gilroy R."/>
            <person name="Ravi A."/>
            <person name="Getino M."/>
            <person name="Pursley I."/>
            <person name="Horton D.L."/>
            <person name="Alikhan N.F."/>
            <person name="Baker D."/>
            <person name="Gharbi K."/>
            <person name="Hall N."/>
            <person name="Watson M."/>
            <person name="Adriaenssens E.M."/>
            <person name="Foster-Nyarko E."/>
            <person name="Jarju S."/>
            <person name="Secka A."/>
            <person name="Antonio M."/>
            <person name="Oren A."/>
            <person name="Chaudhuri R.R."/>
            <person name="La Ragione R."/>
            <person name="Hildebrand F."/>
            <person name="Pallen M.J."/>
        </authorList>
    </citation>
    <scope>NUCLEOTIDE SEQUENCE</scope>
    <source>
        <strain evidence="7">ChiGjej1B1-24693</strain>
    </source>
</reference>
<keyword evidence="2" id="KW-0378">Hydrolase</keyword>
<keyword evidence="1" id="KW-0547">Nucleotide-binding</keyword>
<dbReference type="InterPro" id="IPR027417">
    <property type="entry name" value="P-loop_NTPase"/>
</dbReference>
<dbReference type="CDD" id="cd03112">
    <property type="entry name" value="CobW-like"/>
    <property type="match status" value="1"/>
</dbReference>
<protein>
    <submittedName>
        <fullName evidence="7">GTP-binding protein</fullName>
    </submittedName>
</protein>
<name>A0A9D1GW83_9ACTN</name>
<dbReference type="InterPro" id="IPR011629">
    <property type="entry name" value="CobW-like_C"/>
</dbReference>
<evidence type="ECO:0000256" key="1">
    <source>
        <dbReference type="ARBA" id="ARBA00022741"/>
    </source>
</evidence>
<dbReference type="PANTHER" id="PTHR13748">
    <property type="entry name" value="COBW-RELATED"/>
    <property type="match status" value="1"/>
</dbReference>
<dbReference type="EMBL" id="DVLP01000153">
    <property type="protein sequence ID" value="HIT74936.1"/>
    <property type="molecule type" value="Genomic_DNA"/>
</dbReference>
<dbReference type="Proteomes" id="UP000886842">
    <property type="component" value="Unassembled WGS sequence"/>
</dbReference>